<evidence type="ECO:0000313" key="2">
    <source>
        <dbReference type="Proteomes" id="UP001195903"/>
    </source>
</evidence>
<dbReference type="EMBL" id="JAHEPS010000011">
    <property type="protein sequence ID" value="MBT1446380.1"/>
    <property type="molecule type" value="Genomic_DNA"/>
</dbReference>
<dbReference type="RefSeq" id="WP_214508581.1">
    <property type="nucleotide sequence ID" value="NZ_JAHEPS010000011.1"/>
</dbReference>
<comment type="caution">
    <text evidence="1">The sequence shown here is derived from an EMBL/GenBank/DDBJ whole genome shotgun (WGS) entry which is preliminary data.</text>
</comment>
<name>A0ABS5V7G1_9GAMM</name>
<dbReference type="Pfam" id="PF17784">
    <property type="entry name" value="Sulfotransfer_4"/>
    <property type="match status" value="1"/>
</dbReference>
<keyword evidence="2" id="KW-1185">Reference proteome</keyword>
<reference evidence="1 2" key="1">
    <citation type="submission" date="2021-05" db="EMBL/GenBank/DDBJ databases">
        <title>Shewanella sp. JM162201.</title>
        <authorList>
            <person name="Xu S."/>
            <person name="Li A."/>
        </authorList>
    </citation>
    <scope>NUCLEOTIDE SEQUENCE [LARGE SCALE GENOMIC DNA]</scope>
    <source>
        <strain evidence="1 2">JM162201</strain>
    </source>
</reference>
<evidence type="ECO:0000313" key="1">
    <source>
        <dbReference type="EMBL" id="MBT1446380.1"/>
    </source>
</evidence>
<dbReference type="SUPFAM" id="SSF52540">
    <property type="entry name" value="P-loop containing nucleoside triphosphate hydrolases"/>
    <property type="match status" value="1"/>
</dbReference>
<dbReference type="Proteomes" id="UP001195903">
    <property type="component" value="Unassembled WGS sequence"/>
</dbReference>
<dbReference type="PANTHER" id="PTHR36978">
    <property type="entry name" value="P-LOOP CONTAINING NUCLEOTIDE TRIPHOSPHATE HYDROLASE"/>
    <property type="match status" value="1"/>
</dbReference>
<dbReference type="InterPro" id="IPR040632">
    <property type="entry name" value="Sulfotransfer_4"/>
</dbReference>
<proteinExistence type="predicted"/>
<accession>A0ABS5V7G1</accession>
<dbReference type="InterPro" id="IPR027417">
    <property type="entry name" value="P-loop_NTPase"/>
</dbReference>
<sequence length="237" mass="26427">MSQPFNKIFIIGLPRSGTTSVCVALLEATPKAGRAPLKVAHMAFTKASFEAADAIADAPVFSDYQKLDKLYPGSKFVYLERTIDSWLPSMQRLLERMLPKLDPTAKGAFHPQLRRSFNEVFELHKAFNPPPTFNPPPNSHFNILADAHLSLCFIRHEQQVDSYFAGRDDLLKLNPAAPGALAALHRFLDLAELDDDTPFPHLNQAGRVAGFDEFKHPNKVPAELSGPERRAFFAYGK</sequence>
<dbReference type="Gene3D" id="3.40.50.300">
    <property type="entry name" value="P-loop containing nucleotide triphosphate hydrolases"/>
    <property type="match status" value="1"/>
</dbReference>
<protein>
    <submittedName>
        <fullName evidence="1">Sulfotransferase family protein</fullName>
    </submittedName>
</protein>
<dbReference type="PANTHER" id="PTHR36978:SF4">
    <property type="entry name" value="P-LOOP CONTAINING NUCLEOSIDE TRIPHOSPHATE HYDROLASE PROTEIN"/>
    <property type="match status" value="1"/>
</dbReference>
<organism evidence="1 2">
    <name type="scientific">Shewanella jiangmenensis</name>
    <dbReference type="NCBI Taxonomy" id="2837387"/>
    <lineage>
        <taxon>Bacteria</taxon>
        <taxon>Pseudomonadati</taxon>
        <taxon>Pseudomonadota</taxon>
        <taxon>Gammaproteobacteria</taxon>
        <taxon>Alteromonadales</taxon>
        <taxon>Shewanellaceae</taxon>
        <taxon>Shewanella</taxon>
    </lineage>
</organism>
<gene>
    <name evidence="1" type="ORF">KJI95_17945</name>
</gene>